<feature type="domain" description="PRC-barrel" evidence="1">
    <location>
        <begin position="5"/>
        <end position="78"/>
    </location>
</feature>
<dbReference type="AlphaFoldDB" id="A0A926E5P2"/>
<organism evidence="2 3">
    <name type="scientific">Fumia xinanensis</name>
    <dbReference type="NCBI Taxonomy" id="2763659"/>
    <lineage>
        <taxon>Bacteria</taxon>
        <taxon>Bacillati</taxon>
        <taxon>Bacillota</taxon>
        <taxon>Clostridia</taxon>
        <taxon>Eubacteriales</taxon>
        <taxon>Oscillospiraceae</taxon>
        <taxon>Fumia</taxon>
    </lineage>
</organism>
<sequence>MTAKLCDLQRKELVNVKDGTKIGYVDDAIIDIDTATVKSLVVYGRLKFFGLLGRQPDIIIPWCDIQIIGEDTILVTADQLPKEAVHKNKWKELFGE</sequence>
<proteinExistence type="predicted"/>
<keyword evidence="3" id="KW-1185">Reference proteome</keyword>
<evidence type="ECO:0000259" key="1">
    <source>
        <dbReference type="Pfam" id="PF05239"/>
    </source>
</evidence>
<dbReference type="Gene3D" id="2.30.30.240">
    <property type="entry name" value="PRC-barrel domain"/>
    <property type="match status" value="1"/>
</dbReference>
<dbReference type="PANTHER" id="PTHR40061">
    <property type="entry name" value="SPORULATION PROTEIN YLMC-RELATED"/>
    <property type="match status" value="1"/>
</dbReference>
<accession>A0A926E5P2</accession>
<dbReference type="InterPro" id="IPR014238">
    <property type="entry name" value="Spore_YlmC/YmxH"/>
</dbReference>
<dbReference type="Proteomes" id="UP000610760">
    <property type="component" value="Unassembled WGS sequence"/>
</dbReference>
<evidence type="ECO:0000313" key="2">
    <source>
        <dbReference type="EMBL" id="MBC8560634.1"/>
    </source>
</evidence>
<evidence type="ECO:0000313" key="3">
    <source>
        <dbReference type="Proteomes" id="UP000610760"/>
    </source>
</evidence>
<dbReference type="RefSeq" id="WP_249295759.1">
    <property type="nucleotide sequence ID" value="NZ_JACRSV010000004.1"/>
</dbReference>
<dbReference type="PANTHER" id="PTHR40061:SF1">
    <property type="entry name" value="SPORULATION PROTEIN YLMC-RELATED"/>
    <property type="match status" value="1"/>
</dbReference>
<dbReference type="InterPro" id="IPR027275">
    <property type="entry name" value="PRC-brl_dom"/>
</dbReference>
<dbReference type="SUPFAM" id="SSF50346">
    <property type="entry name" value="PRC-barrel domain"/>
    <property type="match status" value="1"/>
</dbReference>
<dbReference type="InterPro" id="IPR011033">
    <property type="entry name" value="PRC_barrel-like_sf"/>
</dbReference>
<protein>
    <submittedName>
        <fullName evidence="2">YlmC/YmxH family sporulation protein</fullName>
    </submittedName>
</protein>
<reference evidence="2" key="1">
    <citation type="submission" date="2020-08" db="EMBL/GenBank/DDBJ databases">
        <title>Genome public.</title>
        <authorList>
            <person name="Liu C."/>
            <person name="Sun Q."/>
        </authorList>
    </citation>
    <scope>NUCLEOTIDE SEQUENCE</scope>
    <source>
        <strain evidence="2">NSJ-33</strain>
    </source>
</reference>
<gene>
    <name evidence="2" type="ORF">H8710_11225</name>
</gene>
<dbReference type="NCBIfam" id="TIGR02888">
    <property type="entry name" value="spore_YlmC_YmxH"/>
    <property type="match status" value="1"/>
</dbReference>
<dbReference type="Pfam" id="PF05239">
    <property type="entry name" value="PRC"/>
    <property type="match status" value="1"/>
</dbReference>
<comment type="caution">
    <text evidence="2">The sequence shown here is derived from an EMBL/GenBank/DDBJ whole genome shotgun (WGS) entry which is preliminary data.</text>
</comment>
<name>A0A926E5P2_9FIRM</name>
<dbReference type="EMBL" id="JACRSV010000004">
    <property type="protein sequence ID" value="MBC8560634.1"/>
    <property type="molecule type" value="Genomic_DNA"/>
</dbReference>